<gene>
    <name evidence="6" type="ORF">IE4771_PB00344</name>
</gene>
<keyword evidence="6" id="KW-0489">Methyltransferase</keyword>
<keyword evidence="3" id="KW-0175">Coiled coil</keyword>
<feature type="region of interest" description="Disordered" evidence="4">
    <location>
        <begin position="33"/>
        <end position="53"/>
    </location>
</feature>
<dbReference type="InterPro" id="IPR003356">
    <property type="entry name" value="DNA_methylase_A-5"/>
</dbReference>
<evidence type="ECO:0000313" key="6">
    <source>
        <dbReference type="EMBL" id="AIC30070.1"/>
    </source>
</evidence>
<feature type="coiled-coil region" evidence="3">
    <location>
        <begin position="1012"/>
        <end position="1039"/>
    </location>
</feature>
<dbReference type="Pfam" id="PF04851">
    <property type="entry name" value="ResIII"/>
    <property type="match status" value="1"/>
</dbReference>
<dbReference type="PANTHER" id="PTHR41313:SF1">
    <property type="entry name" value="DNA METHYLASE ADENINE-SPECIFIC DOMAIN-CONTAINING PROTEIN"/>
    <property type="match status" value="1"/>
</dbReference>
<reference evidence="6 7" key="1">
    <citation type="submission" date="2013-12" db="EMBL/GenBank/DDBJ databases">
        <title>Complete genome sequence of Rhizobium etli bv. mimosae IE4771.</title>
        <authorList>
            <person name="Bustos P."/>
            <person name="Santamaria R.I."/>
            <person name="Lozano L."/>
            <person name="Ormeno-Orrillo E."/>
            <person name="Rogel M.A."/>
            <person name="Romero D."/>
            <person name="Cevallos M.A."/>
            <person name="Martinez-Romero E."/>
            <person name="Gonzalez V."/>
        </authorList>
    </citation>
    <scope>NUCLEOTIDE SEQUENCE [LARGE SCALE GENOMIC DNA]</scope>
    <source>
        <strain evidence="6 7">IE4771</strain>
        <plasmid evidence="7">Plasmid pRetIE4771b</plasmid>
    </source>
</reference>
<dbReference type="InterPro" id="IPR052933">
    <property type="entry name" value="DNA_Protect_Modify"/>
</dbReference>
<dbReference type="EMBL" id="CP006988">
    <property type="protein sequence ID" value="AIC30070.1"/>
    <property type="molecule type" value="Genomic_DNA"/>
</dbReference>
<evidence type="ECO:0000256" key="2">
    <source>
        <dbReference type="ARBA" id="ARBA00022747"/>
    </source>
</evidence>
<keyword evidence="6" id="KW-0614">Plasmid</keyword>
<dbReference type="GO" id="GO:0003677">
    <property type="term" value="F:DNA binding"/>
    <property type="evidence" value="ECO:0007669"/>
    <property type="project" value="InterPro"/>
</dbReference>
<dbReference type="SUPFAM" id="SSF52540">
    <property type="entry name" value="P-loop containing nucleoside triphosphate hydrolases"/>
    <property type="match status" value="2"/>
</dbReference>
<dbReference type="GO" id="GO:0008170">
    <property type="term" value="F:N-methyltransferase activity"/>
    <property type="evidence" value="ECO:0007669"/>
    <property type="project" value="InterPro"/>
</dbReference>
<evidence type="ECO:0000313" key="7">
    <source>
        <dbReference type="Proteomes" id="UP000027180"/>
    </source>
</evidence>
<evidence type="ECO:0000256" key="3">
    <source>
        <dbReference type="SAM" id="Coils"/>
    </source>
</evidence>
<dbReference type="PRINTS" id="PR00507">
    <property type="entry name" value="N12N6MTFRASE"/>
</dbReference>
<dbReference type="InterPro" id="IPR027417">
    <property type="entry name" value="P-loop_NTPase"/>
</dbReference>
<organism evidence="6 7">
    <name type="scientific">Rhizobium etli bv. mimosae str. IE4771</name>
    <dbReference type="NCBI Taxonomy" id="1432050"/>
    <lineage>
        <taxon>Bacteria</taxon>
        <taxon>Pseudomonadati</taxon>
        <taxon>Pseudomonadota</taxon>
        <taxon>Alphaproteobacteria</taxon>
        <taxon>Hyphomicrobiales</taxon>
        <taxon>Rhizobiaceae</taxon>
        <taxon>Rhizobium/Agrobacterium group</taxon>
        <taxon>Rhizobium</taxon>
    </lineage>
</organism>
<dbReference type="PANTHER" id="PTHR41313">
    <property type="entry name" value="ADENINE-SPECIFIC METHYLTRANSFERASE"/>
    <property type="match status" value="1"/>
</dbReference>
<dbReference type="EC" id="2.1.1.37" evidence="6"/>
<dbReference type="GO" id="GO:0032259">
    <property type="term" value="P:methylation"/>
    <property type="evidence" value="ECO:0007669"/>
    <property type="project" value="UniProtKB-KW"/>
</dbReference>
<feature type="domain" description="Helicase ATP-binding" evidence="5">
    <location>
        <begin position="865"/>
        <end position="1132"/>
    </location>
</feature>
<keyword evidence="2" id="KW-0680">Restriction system</keyword>
<dbReference type="CDD" id="cd02440">
    <property type="entry name" value="AdoMet_MTases"/>
    <property type="match status" value="1"/>
</dbReference>
<dbReference type="Gene3D" id="3.40.50.300">
    <property type="entry name" value="P-loop containing nucleotide triphosphate hydrolases"/>
    <property type="match status" value="2"/>
</dbReference>
<dbReference type="GO" id="GO:0016787">
    <property type="term" value="F:hydrolase activity"/>
    <property type="evidence" value="ECO:0007669"/>
    <property type="project" value="InterPro"/>
</dbReference>
<dbReference type="RefSeq" id="WP_040140613.1">
    <property type="nucleotide sequence ID" value="NZ_CP006988.1"/>
</dbReference>
<comment type="similarity">
    <text evidence="1">Belongs to the N(4)/N(6)-methyltransferase family.</text>
</comment>
<dbReference type="SUPFAM" id="SSF53335">
    <property type="entry name" value="S-adenosyl-L-methionine-dependent methyltransferases"/>
    <property type="match status" value="1"/>
</dbReference>
<dbReference type="InterPro" id="IPR014001">
    <property type="entry name" value="Helicase_ATP-bd"/>
</dbReference>
<sequence>MSNDLFTLDIFAGSALSSGLGFGVAAFGGFAANDDDPDPTPPAPAPARARAEAIPKVSRKQGARANFYLDDGDRGLAASWKERARINVAAILTANEIERQDGPATRDAQARLIRFIGFGSSELANGMFRRPGETGFRQGWEDIGSSLESAVTDADYASLARCTQYAHFTPEFIVRAIWAGLQRLGWRGGRVLEPGIGTGLFPALLPVAYRDTSYVTGVELDPVTTRIARLLQPRARIINADFARTDLSAIYDLAIGNPPFSDRTVRSDRRYRSLGLRLHDYFVARSIDLLKPGGLAAFVTSAGTMDKANSTCREHIAKTADLVGAIRLPEGSFRREAGTDVVVDILFFRKRKAGEAQGDLAWLDLAEVRAATAEEGPIQVNRWFADHPDVVLGTHALTSGPSGETYTCLPRAGESMAAALDVVVQRLPEGIYDGEPTAIDVDLEDELAEIVHLKPDCAKVREGSYFVDNRHGLMQMVDGGPVAITVRNGGGADGIPEKHVRIIKKLIPIRDAVRDVLKAQEADLPWRDCQVRLRIAWSNFVRDFGPINHTTVSMIEDDETAEVRETHRRPNLAPFLDDPDCWLVASIEDYDLETDTARPGPIFSERVIARPAPPVITSAADALAVVLNERGHVDLEHIAELLHRDTDAVRDELGDTIFRDPADGSWQTSDAYLSGAVRTKLAAAEAAAELDPVYERNVRALQAVQPADLRPSDIAARLGAPWIPAADIVAFVHETMGAEIRIHHMPELGSWTVDARQLGWTAAGTSEWGTDRRHAGELLADALNSRVPQIFDVFKDVDGERRVLNVVDTEAARDKLQKIKQAFQNWVWTDPHRTDRLARVYNDRFNNIAPRRFDGSHLNLPGTSGAFVLYGHQKRGIWRIISSGSTYLAHAVGAGKTMTMAAAIMEQRRLGLIAKAMLVVPGHCLAQAAREFLALYPNARILVADEANFTKDKRARFLSRAATATWDAIIITHSAFRFIAVPLSFEQQMVQDELELYEELLTKVDSEDRVSRKRLERLKEGLKERLEALSTRKDDLLTISEIGIDQIIVDEAQEFRKLSFATNMSTLKGIDPNGSQRAWDLYVKSRFVETKNPGRALVLASGTPITNTLGEMFSVQRLLGHAALAERGLHEFDAWASTFGDTTTELEIQPSGKYKPVSRFASFVNVPELIAMFRSFADVVMPEDLRDYVKVPEISTGRRQILTAKPTQAFKNYQVILDARIKAIEMREGPAQPGDDILLSVITDGRHAAIDLRLVDPDNGNEPDNKLNLLVRNAFRIWQETSQRTYVRSDGKPFDLPGAAQMIFSDLGTINVEKRRGFSAYRWIRDELIRMGVPASEIAFMQDCKKTEAKQRLFGDVRAGKVRFLIGSSETMGTGVNAQLRLKALHHLDVPWLPSQIEQREGRIVRQGNQHDEVDIFAYATQGSLDASMWQNNERKARFIAAALSGDTSIRRLEDLGDGAANQFAMAKAIASGDERLMQKAGLEADIARLERLRAAHDDDQYAVRRQIRDAERDIEVSIRRTGEIDRDIECRIPTAGDAFAMTVVGQGYDERKLAGRALMKEILTLVQLQQEGALAIAAIGGFTLVYHGERFGKGDGYHYTALLQRTGAAQEVDLAVTVTPIGAISRLEHALNGFDDEQEHYRQRVQEAERRLASYRSREGGLFAFAGELAEKRRQLREVDQALATAARGETADRTEAA</sequence>
<dbReference type="GO" id="GO:0003886">
    <property type="term" value="F:DNA (cytosine-5-)-methyltransferase activity"/>
    <property type="evidence" value="ECO:0007669"/>
    <property type="project" value="UniProtKB-EC"/>
</dbReference>
<dbReference type="GO" id="GO:0005524">
    <property type="term" value="F:ATP binding"/>
    <property type="evidence" value="ECO:0007669"/>
    <property type="project" value="InterPro"/>
</dbReference>
<dbReference type="Gene3D" id="3.40.50.150">
    <property type="entry name" value="Vaccinia Virus protein VP39"/>
    <property type="match status" value="1"/>
</dbReference>
<dbReference type="Pfam" id="PF02384">
    <property type="entry name" value="N6_Mtase"/>
    <property type="match status" value="1"/>
</dbReference>
<evidence type="ECO:0000256" key="1">
    <source>
        <dbReference type="ARBA" id="ARBA00006594"/>
    </source>
</evidence>
<evidence type="ECO:0000259" key="5">
    <source>
        <dbReference type="SMART" id="SM00487"/>
    </source>
</evidence>
<dbReference type="GO" id="GO:0009307">
    <property type="term" value="P:DNA restriction-modification system"/>
    <property type="evidence" value="ECO:0007669"/>
    <property type="project" value="UniProtKB-KW"/>
</dbReference>
<protein>
    <submittedName>
        <fullName evidence="6">DNA methylase protein</fullName>
        <ecNumber evidence="6">2.1.1.37</ecNumber>
    </submittedName>
</protein>
<dbReference type="InterPro" id="IPR002052">
    <property type="entry name" value="DNA_methylase_N6_adenine_CS"/>
</dbReference>
<dbReference type="KEGG" id="rei:IE4771_PB00344"/>
<dbReference type="OrthoDB" id="9814088at2"/>
<name>A0A060IDG6_RHIET</name>
<accession>A0A060IDG6</accession>
<dbReference type="HOGENOM" id="CLU_000181_8_6_5"/>
<evidence type="ECO:0000256" key="4">
    <source>
        <dbReference type="SAM" id="MobiDB-lite"/>
    </source>
</evidence>
<dbReference type="InterPro" id="IPR006935">
    <property type="entry name" value="Helicase/UvrB_N"/>
</dbReference>
<dbReference type="SMART" id="SM00487">
    <property type="entry name" value="DEXDc"/>
    <property type="match status" value="1"/>
</dbReference>
<feature type="coiled-coil region" evidence="3">
    <location>
        <begin position="1632"/>
        <end position="1659"/>
    </location>
</feature>
<dbReference type="Proteomes" id="UP000027180">
    <property type="component" value="Plasmid pRetIE4771b"/>
</dbReference>
<dbReference type="InterPro" id="IPR029063">
    <property type="entry name" value="SAM-dependent_MTases_sf"/>
</dbReference>
<dbReference type="PROSITE" id="PS00092">
    <property type="entry name" value="N6_MTASE"/>
    <property type="match status" value="1"/>
</dbReference>
<geneLocation type="plasmid" evidence="6 7">
    <name>pRetIE4771b</name>
</geneLocation>
<proteinExistence type="inferred from homology"/>
<keyword evidence="6" id="KW-0808">Transferase</keyword>